<gene>
    <name evidence="1" type="primary">RSPH10B</name>
    <name evidence="1" type="ORF">GBF38_011647</name>
</gene>
<name>A0ACB7F3H9_NIBAL</name>
<sequence>MTQGKEKSETTTKNDEPEKEETNGQAEQPQTAEERGHIKLLSRAETLKVNSEDAGEQTNLHADSDEQQGDDDIYELTTPFNLIIQRHEGETCEGQVHGEGVALFEGGHMYKGMFSKGLMDGRGVFTRVGGLKYEGEFVCNMPMGHGTFTWPDGSSYKGEVYKGIRHGTGTYKCANGVSYSGQWDQGKRHGKGAVYYNQDKTSWYKGDWVKNNREGCGVRCYPSGNIYFGEWKNNLRHGEGTMRWLKLGQQYVGMWHNGVQVILEYTGTYPAVNAKKTVPKEAVEPKSVKVFAVNPLSPLLCQHGRGTHVWILKGADGSHYSQSNKYIGDFVQGQWHGQGAFYYASGATYEGEWRNNIRHGKGKFTFKDGHVFEGEFVDNQTMTLNLNGNRDPTSLCGAVSLSDSDLSILGPDMALNIGCLLDRLPERERDTERKQVEFVVLMQVAELRSVYSFYSRLGHVHSPDNVFMLTRLQLWRLLKDCYIHHHAITLTQIDRLIREGATAAEVHSPFTPMLFHRLLSCLAVVAYHIYHKDLVSEKNLLAACFSKLMTDNILPNAKNVKGLLFRQPDCAVVAVNYIKKCWEIYQAYCRVSASTGDDQTMTCKQLLWMFKDLHLLDNNLTTATLLEIITAESRVLGNLSSCLDLEITFLEFFEVLLGSAGAKCQQVSQSQSLSSPDTHARRDLPELEASEKISQSTGSPSQSMVKSGDAAELSTAQDVDSEKDVRTKVGETPQSAEHTEEHGPKEKDVHTRAMEATYRDQDLLIQMIHQFFNNLFFPAFEHNQSVSRYMRKEKLRQETQRHIA</sequence>
<organism evidence="1 2">
    <name type="scientific">Nibea albiflora</name>
    <name type="common">Yellow drum</name>
    <name type="synonym">Corvina albiflora</name>
    <dbReference type="NCBI Taxonomy" id="240163"/>
    <lineage>
        <taxon>Eukaryota</taxon>
        <taxon>Metazoa</taxon>
        <taxon>Chordata</taxon>
        <taxon>Craniata</taxon>
        <taxon>Vertebrata</taxon>
        <taxon>Euteleostomi</taxon>
        <taxon>Actinopterygii</taxon>
        <taxon>Neopterygii</taxon>
        <taxon>Teleostei</taxon>
        <taxon>Neoteleostei</taxon>
        <taxon>Acanthomorphata</taxon>
        <taxon>Eupercaria</taxon>
        <taxon>Sciaenidae</taxon>
        <taxon>Nibea</taxon>
    </lineage>
</organism>
<evidence type="ECO:0000313" key="2">
    <source>
        <dbReference type="Proteomes" id="UP000805704"/>
    </source>
</evidence>
<evidence type="ECO:0000313" key="1">
    <source>
        <dbReference type="EMBL" id="KAG8009050.1"/>
    </source>
</evidence>
<dbReference type="Proteomes" id="UP000805704">
    <property type="component" value="Chromosome 18"/>
</dbReference>
<dbReference type="EMBL" id="CM024806">
    <property type="protein sequence ID" value="KAG8009050.1"/>
    <property type="molecule type" value="Genomic_DNA"/>
</dbReference>
<keyword evidence="2" id="KW-1185">Reference proteome</keyword>
<reference evidence="1" key="1">
    <citation type="submission" date="2020-04" db="EMBL/GenBank/DDBJ databases">
        <title>A chromosome-scale assembly and high-density genetic map of the yellow drum (Nibea albiflora) genome.</title>
        <authorList>
            <person name="Xu D."/>
            <person name="Zhang W."/>
            <person name="Chen R."/>
            <person name="Tan P."/>
            <person name="Wang L."/>
            <person name="Song H."/>
            <person name="Tian L."/>
            <person name="Zhu Q."/>
            <person name="Wang B."/>
        </authorList>
    </citation>
    <scope>NUCLEOTIDE SEQUENCE</scope>
    <source>
        <strain evidence="1">ZJHYS-2018</strain>
    </source>
</reference>
<proteinExistence type="predicted"/>
<protein>
    <submittedName>
        <fullName evidence="1">Radial spoke head 10-like protein B</fullName>
    </submittedName>
</protein>
<comment type="caution">
    <text evidence="1">The sequence shown here is derived from an EMBL/GenBank/DDBJ whole genome shotgun (WGS) entry which is preliminary data.</text>
</comment>
<accession>A0ACB7F3H9</accession>